<dbReference type="Proteomes" id="UP000256324">
    <property type="component" value="Unassembled WGS sequence"/>
</dbReference>
<feature type="region of interest" description="Disordered" evidence="1">
    <location>
        <begin position="1"/>
        <end position="63"/>
    </location>
</feature>
<sequence>MNSTIENALAAHAGADLPGNARDTVEARPETPLETIEHGFGPLPPDEGRGLVGQSDTVHRSQE</sequence>
<protein>
    <submittedName>
        <fullName evidence="2">Uncharacterized protein</fullName>
    </submittedName>
</protein>
<comment type="caution">
    <text evidence="2">The sequence shown here is derived from an EMBL/GenBank/DDBJ whole genome shotgun (WGS) entry which is preliminary data.</text>
</comment>
<evidence type="ECO:0000313" key="2">
    <source>
        <dbReference type="EMBL" id="REB71000.1"/>
    </source>
</evidence>
<keyword evidence="3" id="KW-1185">Reference proteome</keyword>
<evidence type="ECO:0000313" key="3">
    <source>
        <dbReference type="Proteomes" id="UP000256324"/>
    </source>
</evidence>
<dbReference type="EMBL" id="PCZS01000001">
    <property type="protein sequence ID" value="REB71000.1"/>
    <property type="molecule type" value="Genomic_DNA"/>
</dbReference>
<reference evidence="2 3" key="1">
    <citation type="submission" date="2017-09" db="EMBL/GenBank/DDBJ databases">
        <authorList>
            <person name="Bumgarner R.E."/>
        </authorList>
    </citation>
    <scope>NUCLEOTIDE SEQUENCE [LARGE SCALE GENOMIC DNA]</scope>
    <source>
        <strain evidence="2 3">T34998</strain>
    </source>
</reference>
<proteinExistence type="predicted"/>
<feature type="compositionally biased region" description="Basic and acidic residues" evidence="1">
    <location>
        <begin position="23"/>
        <end position="37"/>
    </location>
</feature>
<name>A0ABX9IDL9_9ACTN</name>
<accession>A0ABX9IDL9</accession>
<evidence type="ECO:0000256" key="1">
    <source>
        <dbReference type="SAM" id="MobiDB-lite"/>
    </source>
</evidence>
<organism evidence="2 3">
    <name type="scientific">Cutibacterium namnetense</name>
    <dbReference type="NCBI Taxonomy" id="1574624"/>
    <lineage>
        <taxon>Bacteria</taxon>
        <taxon>Bacillati</taxon>
        <taxon>Actinomycetota</taxon>
        <taxon>Actinomycetes</taxon>
        <taxon>Propionibacteriales</taxon>
        <taxon>Propionibacteriaceae</taxon>
        <taxon>Cutibacterium</taxon>
    </lineage>
</organism>
<gene>
    <name evidence="2" type="ORF">CP880_04710</name>
</gene>